<organism evidence="3 4">
    <name type="scientific">Trichoplax adhaerens</name>
    <name type="common">Trichoplax reptans</name>
    <dbReference type="NCBI Taxonomy" id="10228"/>
    <lineage>
        <taxon>Eukaryota</taxon>
        <taxon>Metazoa</taxon>
        <taxon>Placozoa</taxon>
        <taxon>Uniplacotomia</taxon>
        <taxon>Trichoplacea</taxon>
        <taxon>Trichoplacidae</taxon>
        <taxon>Trichoplax</taxon>
    </lineage>
</organism>
<dbReference type="EMBL" id="DS985492">
    <property type="protein sequence ID" value="EDV18867.1"/>
    <property type="molecule type" value="Genomic_DNA"/>
</dbReference>
<dbReference type="GO" id="GO:0016020">
    <property type="term" value="C:membrane"/>
    <property type="evidence" value="ECO:0007669"/>
    <property type="project" value="InterPro"/>
</dbReference>
<dbReference type="OMA" id="CGWINTR"/>
<proteinExistence type="predicted"/>
<feature type="chain" id="PRO_5002798702" description="MAM domain-containing protein" evidence="1">
    <location>
        <begin position="27"/>
        <end position="154"/>
    </location>
</feature>
<dbReference type="CTD" id="6759861"/>
<dbReference type="Proteomes" id="UP000009022">
    <property type="component" value="Unassembled WGS sequence"/>
</dbReference>
<dbReference type="InterPro" id="IPR000998">
    <property type="entry name" value="MAM_dom"/>
</dbReference>
<dbReference type="InterPro" id="IPR051560">
    <property type="entry name" value="MAM_domain-containing"/>
</dbReference>
<evidence type="ECO:0000313" key="4">
    <source>
        <dbReference type="Proteomes" id="UP000009022"/>
    </source>
</evidence>
<dbReference type="Gene3D" id="2.60.120.200">
    <property type="match status" value="1"/>
</dbReference>
<keyword evidence="4" id="KW-1185">Reference proteome</keyword>
<accession>B3SEH8</accession>
<evidence type="ECO:0000256" key="1">
    <source>
        <dbReference type="SAM" id="SignalP"/>
    </source>
</evidence>
<reference evidence="3 4" key="1">
    <citation type="journal article" date="2008" name="Nature">
        <title>The Trichoplax genome and the nature of placozoans.</title>
        <authorList>
            <person name="Srivastava M."/>
            <person name="Begovic E."/>
            <person name="Chapman J."/>
            <person name="Putnam N.H."/>
            <person name="Hellsten U."/>
            <person name="Kawashima T."/>
            <person name="Kuo A."/>
            <person name="Mitros T."/>
            <person name="Salamov A."/>
            <person name="Carpenter M.L."/>
            <person name="Signorovitch A.Y."/>
            <person name="Moreno M.A."/>
            <person name="Kamm K."/>
            <person name="Grimwood J."/>
            <person name="Schmutz J."/>
            <person name="Shapiro H."/>
            <person name="Grigoriev I.V."/>
            <person name="Buss L.W."/>
            <person name="Schierwater B."/>
            <person name="Dellaporta S.L."/>
            <person name="Rokhsar D.S."/>
        </authorList>
    </citation>
    <scope>NUCLEOTIDE SEQUENCE [LARGE SCALE GENOMIC DNA]</scope>
    <source>
        <strain evidence="3 4">Grell-BS-1999</strain>
    </source>
</reference>
<dbReference type="HOGENOM" id="CLU_1717276_0_0_1"/>
<dbReference type="SMART" id="SM00137">
    <property type="entry name" value="MAM"/>
    <property type="match status" value="1"/>
</dbReference>
<dbReference type="SUPFAM" id="SSF49899">
    <property type="entry name" value="Concanavalin A-like lectins/glucanases"/>
    <property type="match status" value="1"/>
</dbReference>
<dbReference type="PhylomeDB" id="B3SEH8"/>
<feature type="non-terminal residue" evidence="3">
    <location>
        <position position="154"/>
    </location>
</feature>
<feature type="domain" description="MAM" evidence="2">
    <location>
        <begin position="35"/>
        <end position="154"/>
    </location>
</feature>
<dbReference type="PROSITE" id="PS50060">
    <property type="entry name" value="MAM_2"/>
    <property type="match status" value="1"/>
</dbReference>
<dbReference type="RefSeq" id="XP_002118647.1">
    <property type="nucleotide sequence ID" value="XM_002118611.1"/>
</dbReference>
<keyword evidence="1" id="KW-0732">Signal</keyword>
<dbReference type="CDD" id="cd06263">
    <property type="entry name" value="MAM"/>
    <property type="match status" value="1"/>
</dbReference>
<dbReference type="GeneID" id="6759861"/>
<evidence type="ECO:0000313" key="3">
    <source>
        <dbReference type="EMBL" id="EDV18867.1"/>
    </source>
</evidence>
<feature type="signal peptide" evidence="1">
    <location>
        <begin position="1"/>
        <end position="26"/>
    </location>
</feature>
<evidence type="ECO:0000259" key="2">
    <source>
        <dbReference type="PROSITE" id="PS50060"/>
    </source>
</evidence>
<dbReference type="AlphaFoldDB" id="B3SEH8"/>
<dbReference type="KEGG" id="tad:TRIADDRAFT_62667"/>
<dbReference type="InParanoid" id="B3SEH8"/>
<dbReference type="OrthoDB" id="441660at2759"/>
<dbReference type="PANTHER" id="PTHR23282">
    <property type="entry name" value="APICAL ENDOSOMAL GLYCOPROTEIN PRECURSOR"/>
    <property type="match status" value="1"/>
</dbReference>
<dbReference type="Pfam" id="PF00629">
    <property type="entry name" value="MAM"/>
    <property type="match status" value="1"/>
</dbReference>
<dbReference type="InterPro" id="IPR013320">
    <property type="entry name" value="ConA-like_dom_sf"/>
</dbReference>
<dbReference type="PANTHER" id="PTHR23282:SF101">
    <property type="entry name" value="MAM DOMAIN-CONTAINING PROTEIN"/>
    <property type="match status" value="1"/>
</dbReference>
<sequence>MLRHSPHFYTELTILIFAFGWTLIDGRAVSTEVDLSCNFERNFCQWENGRYSDSKFAWIRNKESIFCVDNLKDGYYAYLETSSQLHDNATLKSPIIRSSDSHCLRFWYNLNGADASRLQVVSSTSEILWSKKGNHSNIWLLAEVDISSRAQEYK</sequence>
<protein>
    <recommendedName>
        <fullName evidence="2">MAM domain-containing protein</fullName>
    </recommendedName>
</protein>
<gene>
    <name evidence="3" type="ORF">TRIADDRAFT_62667</name>
</gene>
<name>B3SEH8_TRIAD</name>